<sequence>MLVGCKRYGRDVGGTGRAPNDGGGREFLRVSEQLRARLSDGFYHVGGMLPTQRELAAEFGVSRDTVQRVLRELVSEGWIESRQGSGSRVLKTQRIHSSTAKDTRKGRVTLGPLIGEAFEHPEVSLDVYTLTSESLDTHIRLQAERIRTGSIAPQRINLRMLLPDDSLTLPYPRAVGETGDPLLLLKRMQDITRRHTTSLQSVLRALQAERYVPSVEIEIRHAPLTPTFKLYLFNGVEALHGPYEVIERRIILDDGREVEALDVLGLGATLMHHVRDGNEDSQGSVFVDSMQSWFDSVWTRLAQ</sequence>
<dbReference type="SUPFAM" id="SSF46785">
    <property type="entry name" value="Winged helix' DNA-binding domain"/>
    <property type="match status" value="1"/>
</dbReference>
<dbReference type="Pfam" id="PF00392">
    <property type="entry name" value="GntR"/>
    <property type="match status" value="1"/>
</dbReference>
<keyword evidence="3" id="KW-0804">Transcription</keyword>
<evidence type="ECO:0000259" key="4">
    <source>
        <dbReference type="PROSITE" id="PS50949"/>
    </source>
</evidence>
<dbReference type="InterPro" id="IPR036388">
    <property type="entry name" value="WH-like_DNA-bd_sf"/>
</dbReference>
<evidence type="ECO:0000313" key="5">
    <source>
        <dbReference type="EMBL" id="MBA4865604.1"/>
    </source>
</evidence>
<reference evidence="5 6" key="1">
    <citation type="submission" date="2020-07" db="EMBL/GenBank/DDBJ databases">
        <title>Streptomyces isolated from Indian soil.</title>
        <authorList>
            <person name="Mandal S."/>
            <person name="Maiti P.K."/>
        </authorList>
    </citation>
    <scope>NUCLEOTIDE SEQUENCE [LARGE SCALE GENOMIC DNA]</scope>
    <source>
        <strain evidence="5 6">PSKA54</strain>
    </source>
</reference>
<comment type="caution">
    <text evidence="5">The sequence shown here is derived from an EMBL/GenBank/DDBJ whole genome shotgun (WGS) entry which is preliminary data.</text>
</comment>
<dbReference type="GO" id="GO:0003700">
    <property type="term" value="F:DNA-binding transcription factor activity"/>
    <property type="evidence" value="ECO:0007669"/>
    <property type="project" value="InterPro"/>
</dbReference>
<dbReference type="SMART" id="SM00345">
    <property type="entry name" value="HTH_GNTR"/>
    <property type="match status" value="1"/>
</dbReference>
<keyword evidence="2" id="KW-0238">DNA-binding</keyword>
<keyword evidence="1" id="KW-0805">Transcription regulation</keyword>
<dbReference type="AlphaFoldDB" id="A0A7W2HJ91"/>
<proteinExistence type="predicted"/>
<dbReference type="PANTHER" id="PTHR44846:SF1">
    <property type="entry name" value="MANNOSYL-D-GLYCERATE TRANSPORT_METABOLISM SYSTEM REPRESSOR MNGR-RELATED"/>
    <property type="match status" value="1"/>
</dbReference>
<protein>
    <submittedName>
        <fullName evidence="5">Winged helix-turn-helix transcriptional regulator</fullName>
    </submittedName>
</protein>
<dbReference type="PANTHER" id="PTHR44846">
    <property type="entry name" value="MANNOSYL-D-GLYCERATE TRANSPORT/METABOLISM SYSTEM REPRESSOR MNGR-RELATED"/>
    <property type="match status" value="1"/>
</dbReference>
<dbReference type="InterPro" id="IPR000524">
    <property type="entry name" value="Tscrpt_reg_HTH_GntR"/>
</dbReference>
<evidence type="ECO:0000256" key="1">
    <source>
        <dbReference type="ARBA" id="ARBA00023015"/>
    </source>
</evidence>
<evidence type="ECO:0000256" key="3">
    <source>
        <dbReference type="ARBA" id="ARBA00023163"/>
    </source>
</evidence>
<accession>A0A7W2HJ91</accession>
<dbReference type="EMBL" id="JACEQY010000043">
    <property type="protein sequence ID" value="MBA4865604.1"/>
    <property type="molecule type" value="Genomic_DNA"/>
</dbReference>
<evidence type="ECO:0000313" key="6">
    <source>
        <dbReference type="Proteomes" id="UP000586976"/>
    </source>
</evidence>
<organism evidence="5 6">
    <name type="scientific">Streptomyces himalayensis subsp. aureolus</name>
    <dbReference type="NCBI Taxonomy" id="2758039"/>
    <lineage>
        <taxon>Bacteria</taxon>
        <taxon>Bacillati</taxon>
        <taxon>Actinomycetota</taxon>
        <taxon>Actinomycetes</taxon>
        <taxon>Kitasatosporales</taxon>
        <taxon>Streptomycetaceae</taxon>
        <taxon>Streptomyces</taxon>
        <taxon>Streptomyces himalayensis</taxon>
    </lineage>
</organism>
<dbReference type="PRINTS" id="PR00035">
    <property type="entry name" value="HTHGNTR"/>
</dbReference>
<evidence type="ECO:0000256" key="2">
    <source>
        <dbReference type="ARBA" id="ARBA00023125"/>
    </source>
</evidence>
<dbReference type="InterPro" id="IPR050679">
    <property type="entry name" value="Bact_HTH_transcr_reg"/>
</dbReference>
<feature type="domain" description="HTH gntR-type" evidence="4">
    <location>
        <begin position="24"/>
        <end position="92"/>
    </location>
</feature>
<dbReference type="Proteomes" id="UP000586976">
    <property type="component" value="Unassembled WGS sequence"/>
</dbReference>
<dbReference type="GO" id="GO:0003677">
    <property type="term" value="F:DNA binding"/>
    <property type="evidence" value="ECO:0007669"/>
    <property type="project" value="UniProtKB-KW"/>
</dbReference>
<name>A0A7W2HJ91_9ACTN</name>
<dbReference type="GO" id="GO:0045892">
    <property type="term" value="P:negative regulation of DNA-templated transcription"/>
    <property type="evidence" value="ECO:0007669"/>
    <property type="project" value="TreeGrafter"/>
</dbReference>
<dbReference type="Gene3D" id="1.10.10.10">
    <property type="entry name" value="Winged helix-like DNA-binding domain superfamily/Winged helix DNA-binding domain"/>
    <property type="match status" value="1"/>
</dbReference>
<keyword evidence="6" id="KW-1185">Reference proteome</keyword>
<gene>
    <name evidence="5" type="ORF">H1V43_30545</name>
</gene>
<dbReference type="CDD" id="cd07377">
    <property type="entry name" value="WHTH_GntR"/>
    <property type="match status" value="1"/>
</dbReference>
<dbReference type="InterPro" id="IPR036390">
    <property type="entry name" value="WH_DNA-bd_sf"/>
</dbReference>
<dbReference type="PROSITE" id="PS50949">
    <property type="entry name" value="HTH_GNTR"/>
    <property type="match status" value="1"/>
</dbReference>